<feature type="region of interest" description="Disordered" evidence="1">
    <location>
        <begin position="1"/>
        <end position="28"/>
    </location>
</feature>
<feature type="compositionally biased region" description="Low complexity" evidence="1">
    <location>
        <begin position="14"/>
        <end position="28"/>
    </location>
</feature>
<protein>
    <submittedName>
        <fullName evidence="3">AMMECR1 domain protein</fullName>
    </submittedName>
</protein>
<feature type="domain" description="AMMECR1" evidence="2">
    <location>
        <begin position="40"/>
        <end position="233"/>
    </location>
</feature>
<dbReference type="Gene3D" id="3.30.1490.150">
    <property type="entry name" value="Hypothetical protein ph0010, domain 2"/>
    <property type="match status" value="1"/>
</dbReference>
<dbReference type="PANTHER" id="PTHR13016:SF0">
    <property type="entry name" value="AMME SYNDROME CANDIDATE GENE 1 PROTEIN"/>
    <property type="match status" value="1"/>
</dbReference>
<dbReference type="NCBIfam" id="TIGR00296">
    <property type="entry name" value="TIGR00296 family protein"/>
    <property type="match status" value="1"/>
</dbReference>
<dbReference type="SUPFAM" id="SSF143447">
    <property type="entry name" value="AMMECR1-like"/>
    <property type="match status" value="1"/>
</dbReference>
<organism evidence="3">
    <name type="scientific">Nitratidesulfovibrio vulgaris (strain DSM 19637 / Miyazaki F)</name>
    <name type="common">Desulfovibrio vulgaris</name>
    <dbReference type="NCBI Taxonomy" id="883"/>
    <lineage>
        <taxon>Bacteria</taxon>
        <taxon>Pseudomonadati</taxon>
        <taxon>Thermodesulfobacteriota</taxon>
        <taxon>Desulfovibrionia</taxon>
        <taxon>Desulfovibrionales</taxon>
        <taxon>Desulfovibrionaceae</taxon>
        <taxon>Nitratidesulfovibrio</taxon>
    </lineage>
</organism>
<dbReference type="InterPro" id="IPR036071">
    <property type="entry name" value="AMMECR1_dom_sf"/>
</dbReference>
<dbReference type="HOGENOM" id="CLU_095686_1_1_7"/>
<evidence type="ECO:0000259" key="2">
    <source>
        <dbReference type="PROSITE" id="PS51112"/>
    </source>
</evidence>
<sequence length="233" mass="24987">MSAPHDPTDAPHVTDTAGTAGTAGTADADPGAFRLELSADERAWLLDLARWAVLHRLAEAGTMPGGDEEATGPDVSGVPAPPPGVLHRSLGAFVTFKKDGHLRGCIGSMVGDGPLYLTVARMARAAAFEDPRFPPVTVAEASALELDISVLGPLTRCPDPSLVRVGRHGLLVRQGYRSGVLLPQVPVEWGWDRETFLAQTCRKAGLPPDTWRDAWQDGRTELYWFEAEVFGDL</sequence>
<dbReference type="InterPro" id="IPR027485">
    <property type="entry name" value="AMMECR1_N"/>
</dbReference>
<accession>B8DJ51</accession>
<evidence type="ECO:0000256" key="1">
    <source>
        <dbReference type="SAM" id="MobiDB-lite"/>
    </source>
</evidence>
<gene>
    <name evidence="3" type="ordered locus">DvMF_2774</name>
</gene>
<dbReference type="eggNOG" id="COG2078">
    <property type="taxonomic scope" value="Bacteria"/>
</dbReference>
<reference evidence="3" key="1">
    <citation type="submission" date="2008-10" db="EMBL/GenBank/DDBJ databases">
        <title>Complete sequence of Desulfovibrio vulgaris str. 'Miyazaki F'.</title>
        <authorList>
            <person name="Lucas S."/>
            <person name="Copeland A."/>
            <person name="Lapidus A."/>
            <person name="Glavina del Rio T."/>
            <person name="Dalin E."/>
            <person name="Tice H."/>
            <person name="Bruce D."/>
            <person name="Goodwin L."/>
            <person name="Pitluck S."/>
            <person name="Sims D."/>
            <person name="Brettin T."/>
            <person name="Detter J.C."/>
            <person name="Han C."/>
            <person name="Larimer F."/>
            <person name="Land M."/>
            <person name="Hauser L."/>
            <person name="Kyrpides N."/>
            <person name="Mikhailova N."/>
            <person name="Hazen T.C."/>
            <person name="Richardson P."/>
        </authorList>
    </citation>
    <scope>NUCLEOTIDE SEQUENCE</scope>
    <source>
        <strain evidence="3">Miyazaki F</strain>
    </source>
</reference>
<dbReference type="OrthoDB" id="9782820at2"/>
<dbReference type="InterPro" id="IPR027623">
    <property type="entry name" value="AmmeMemoSam_A"/>
</dbReference>
<dbReference type="AlphaFoldDB" id="B8DJ51"/>
<dbReference type="PANTHER" id="PTHR13016">
    <property type="entry name" value="AMMECR1 HOMOLOG"/>
    <property type="match status" value="1"/>
</dbReference>
<dbReference type="InterPro" id="IPR023473">
    <property type="entry name" value="AMMECR1"/>
</dbReference>
<dbReference type="STRING" id="883.DvMF_2774"/>
<proteinExistence type="predicted"/>
<dbReference type="PROSITE" id="PS51112">
    <property type="entry name" value="AMMECR1"/>
    <property type="match status" value="1"/>
</dbReference>
<dbReference type="Gene3D" id="3.30.700.20">
    <property type="entry name" value="Hypothetical protein ph0010, domain 1"/>
    <property type="match status" value="1"/>
</dbReference>
<name>B8DJ51_NITV9</name>
<dbReference type="EMBL" id="CP001197">
    <property type="protein sequence ID" value="ACL09712.1"/>
    <property type="molecule type" value="Genomic_DNA"/>
</dbReference>
<dbReference type="KEGG" id="dvm:DvMF_2774"/>
<dbReference type="NCBIfam" id="TIGR04335">
    <property type="entry name" value="AmmeMemoSam_A"/>
    <property type="match status" value="1"/>
</dbReference>
<dbReference type="InterPro" id="IPR002733">
    <property type="entry name" value="AMMECR1_domain"/>
</dbReference>
<dbReference type="Pfam" id="PF01871">
    <property type="entry name" value="AMMECR1"/>
    <property type="match status" value="1"/>
</dbReference>
<evidence type="ECO:0000313" key="3">
    <source>
        <dbReference type="EMBL" id="ACL09712.1"/>
    </source>
</evidence>